<gene>
    <name evidence="2" type="ORF">LHJ74_30710</name>
</gene>
<sequence length="902" mass="93638">MAGPGGQEAGRISIRVLPNTENFARSLQRYLDRIEERSRVQVKATLDMTGFATDLRTTLRDLNARVKVRVDPDLSNFATDLRAQLSTGGARVPVRISLADGEITRLRAQLASITPPIVIPVRIDGDNPDLSGLTNQLSSVGDSSGSAAGGIGKLVGSLGRLSVMASSIPSIASLASTLTQLGPAAALAAPALLTVATAGAAVKIGMTGVSEAISGGSKELKKLTPNAQEFVKELKALAPAWKDLQKSVQEKLFVKMGSTLKSTAKEVLPELKKQLGESAESLNLMGRQVLNTATGLSKSGALGTALDGANEGLRNMSGLPAVIVQGLVQLGAAAAPAFGKITAAIGRSIENLSVSLTNGLENGDLQASIDRAVSLASHLWEVAKDLGATLANIFGPAAAAGAGFINVLAVVAQTLRDVTGSAEAQETLKALFETLASLGTAVGQILGAALKAVMPLINTLVTTLAGPLQSAFETLAPVLSTLIAQIGEALAPIVKAMAEHWAKLIPIVVQIVSMLGTALGPILVVIGELFGQLIEVLSAALMPVLEQLPTILQPILDAFTTLVPILGDVIAQLIEALAPALQSIGELLAVLMVALEPLITALGELLVKALEAAMPAIEALMPLITKLTDIMADLMASAIMNVVIPAIEVLVALLSGDFKGAIEATEDLLNGIGRYFKDVFESMTKIVKKASDLIIGSLAWMASKAWEWMGQMGTWLWEKATSGMSDVSEAIKSGVSDAVDWLAELPGKSVKALGDLSMKLYSAGSKLIGGFVDGIKGAIGGVKDTLTGLTGDLTSWKGPETLDARILTPAGELVIDGFITGLRKRVPDLKSMLGGLTMDIPEMLGTASVVGSFSADTPAGLQPGDRIVLSPDGQREFSAYIDRLADARMVQRLGAPATRGRR</sequence>
<dbReference type="InterPro" id="IPR016024">
    <property type="entry name" value="ARM-type_fold"/>
</dbReference>
<dbReference type="SUPFAM" id="SSF48371">
    <property type="entry name" value="ARM repeat"/>
    <property type="match status" value="1"/>
</dbReference>
<name>A0ABT2K2V6_9ACTN</name>
<evidence type="ECO:0000313" key="2">
    <source>
        <dbReference type="EMBL" id="MCT2594228.1"/>
    </source>
</evidence>
<keyword evidence="1" id="KW-1133">Transmembrane helix</keyword>
<dbReference type="EMBL" id="JAJAGO010000019">
    <property type="protein sequence ID" value="MCT2594228.1"/>
    <property type="molecule type" value="Genomic_DNA"/>
</dbReference>
<keyword evidence="3" id="KW-1185">Reference proteome</keyword>
<accession>A0ABT2K2V6</accession>
<keyword evidence="1" id="KW-0472">Membrane</keyword>
<comment type="caution">
    <text evidence="2">The sequence shown here is derived from an EMBL/GenBank/DDBJ whole genome shotgun (WGS) entry which is preliminary data.</text>
</comment>
<evidence type="ECO:0000313" key="3">
    <source>
        <dbReference type="Proteomes" id="UP001156389"/>
    </source>
</evidence>
<evidence type="ECO:0000256" key="1">
    <source>
        <dbReference type="SAM" id="Phobius"/>
    </source>
</evidence>
<evidence type="ECO:0008006" key="4">
    <source>
        <dbReference type="Google" id="ProtNLM"/>
    </source>
</evidence>
<organism evidence="2 3">
    <name type="scientific">Streptomyces gossypii</name>
    <dbReference type="NCBI Taxonomy" id="2883101"/>
    <lineage>
        <taxon>Bacteria</taxon>
        <taxon>Bacillati</taxon>
        <taxon>Actinomycetota</taxon>
        <taxon>Actinomycetes</taxon>
        <taxon>Kitasatosporales</taxon>
        <taxon>Streptomycetaceae</taxon>
        <taxon>Streptomyces</taxon>
    </lineage>
</organism>
<keyword evidence="1" id="KW-0812">Transmembrane</keyword>
<proteinExistence type="predicted"/>
<protein>
    <recommendedName>
        <fullName evidence="4">Tape measure protein</fullName>
    </recommendedName>
</protein>
<feature type="transmembrane region" description="Helical" evidence="1">
    <location>
        <begin position="504"/>
        <end position="531"/>
    </location>
</feature>
<reference evidence="2 3" key="1">
    <citation type="submission" date="2021-10" db="EMBL/GenBank/DDBJ databases">
        <title>Streptomyces gossypii sp. nov., isolated from soil collected from cotton field.</title>
        <authorList>
            <person name="Ge X."/>
            <person name="Chen X."/>
            <person name="Liu W."/>
        </authorList>
    </citation>
    <scope>NUCLEOTIDE SEQUENCE [LARGE SCALE GENOMIC DNA]</scope>
    <source>
        <strain evidence="2 3">N2-109</strain>
    </source>
</reference>
<dbReference type="RefSeq" id="WP_260221541.1">
    <property type="nucleotide sequence ID" value="NZ_JAJAGO010000019.1"/>
</dbReference>
<dbReference type="Proteomes" id="UP001156389">
    <property type="component" value="Unassembled WGS sequence"/>
</dbReference>